<dbReference type="GO" id="GO:0043041">
    <property type="term" value="P:amino acid activation for nonribosomal peptide biosynthetic process"/>
    <property type="evidence" value="ECO:0007669"/>
    <property type="project" value="TreeGrafter"/>
</dbReference>
<dbReference type="InterPro" id="IPR001242">
    <property type="entry name" value="Condensation_dom"/>
</dbReference>
<dbReference type="Gene3D" id="3.30.559.30">
    <property type="entry name" value="Nonribosomal peptide synthetase, condensation domain"/>
    <property type="match status" value="1"/>
</dbReference>
<evidence type="ECO:0000313" key="3">
    <source>
        <dbReference type="EMBL" id="OQD57457.1"/>
    </source>
</evidence>
<dbReference type="Pfam" id="PF00668">
    <property type="entry name" value="Condensation"/>
    <property type="match status" value="1"/>
</dbReference>
<dbReference type="GO" id="GO:0044550">
    <property type="term" value="P:secondary metabolite biosynthetic process"/>
    <property type="evidence" value="ECO:0007669"/>
    <property type="project" value="TreeGrafter"/>
</dbReference>
<comment type="caution">
    <text evidence="3">The sequence shown here is derived from an EMBL/GenBank/DDBJ whole genome shotgun (WGS) entry which is preliminary data.</text>
</comment>
<dbReference type="STRING" id="114686.BM536_002800"/>
<sequence>MPFPLTPVQLALHTSSALYPQTVARGWVRHTIRGPLDPALLRRALTALAGRHGMLRVRIGHDGGTPHQIVTPGAAPEAWIETRTCPGGGAALQALETEFANRPLDLTAERPLRALLVTEDAEVAHLILAVHHVAADGYSLNVLGTELWTLYTDLALGRAPSALPPAADFASYVTDARRPAVRADDLAYWTARLADHTPLPLPYDGRPDAEDGPGPLVAVNHALDEGLVAALRERAAGWDVSLFHLLLAAYARCLARWRRAAASRSTSPARAGTPGCRDSTGWSAPSPTPCRCC</sequence>
<dbReference type="Proteomes" id="UP000184286">
    <property type="component" value="Unassembled WGS sequence"/>
</dbReference>
<gene>
    <name evidence="3" type="ORF">BM536_002800</name>
</gene>
<dbReference type="GO" id="GO:0008610">
    <property type="term" value="P:lipid biosynthetic process"/>
    <property type="evidence" value="ECO:0007669"/>
    <property type="project" value="UniProtKB-ARBA"/>
</dbReference>
<dbReference type="EMBL" id="MPOH02000004">
    <property type="protein sequence ID" value="OQD57457.1"/>
    <property type="molecule type" value="Genomic_DNA"/>
</dbReference>
<reference evidence="4" key="1">
    <citation type="submission" date="2016-11" db="EMBL/GenBank/DDBJ databases">
        <authorList>
            <person name="Schniete J.K."/>
            <person name="Salih T."/>
            <person name="Algora Gallardo L."/>
            <person name="Martinez Fernandez S."/>
            <person name="Herron P.R."/>
        </authorList>
    </citation>
    <scope>NUCLEOTIDE SEQUENCE [LARGE SCALE GENOMIC DNA]</scope>
    <source>
        <strain evidence="4">DSM 41896</strain>
    </source>
</reference>
<dbReference type="InterPro" id="IPR023213">
    <property type="entry name" value="CAT-like_dom_sf"/>
</dbReference>
<evidence type="ECO:0000256" key="1">
    <source>
        <dbReference type="SAM" id="MobiDB-lite"/>
    </source>
</evidence>
<accession>A0A1V6MYQ7</accession>
<dbReference type="GO" id="GO:0005737">
    <property type="term" value="C:cytoplasm"/>
    <property type="evidence" value="ECO:0007669"/>
    <property type="project" value="TreeGrafter"/>
</dbReference>
<dbReference type="RefSeq" id="WP_342748771.1">
    <property type="nucleotide sequence ID" value="NZ_MPOH02000004.1"/>
</dbReference>
<evidence type="ECO:0000259" key="2">
    <source>
        <dbReference type="Pfam" id="PF00668"/>
    </source>
</evidence>
<dbReference type="PANTHER" id="PTHR45527:SF1">
    <property type="entry name" value="FATTY ACID SYNTHASE"/>
    <property type="match status" value="1"/>
</dbReference>
<dbReference type="SUPFAM" id="SSF52777">
    <property type="entry name" value="CoA-dependent acyltransferases"/>
    <property type="match status" value="2"/>
</dbReference>
<feature type="region of interest" description="Disordered" evidence="1">
    <location>
        <begin position="264"/>
        <end position="293"/>
    </location>
</feature>
<dbReference type="Gene3D" id="3.30.559.10">
    <property type="entry name" value="Chloramphenicol acetyltransferase-like domain"/>
    <property type="match status" value="1"/>
</dbReference>
<reference evidence="3 4" key="2">
    <citation type="submission" date="2017-02" db="EMBL/GenBank/DDBJ databases">
        <title>Draft genome sequence of Streptomyces phaeoluteigriseus type strain DSM41896.</title>
        <authorList>
            <person name="Salih T.S."/>
            <person name="Algora Gallardo L."/>
            <person name="Melo Santos T."/>
            <person name="Filgueira Martinez S."/>
            <person name="Herron P.R."/>
        </authorList>
    </citation>
    <scope>NUCLEOTIDE SEQUENCE [LARGE SCALE GENOMIC DNA]</scope>
    <source>
        <strain evidence="3 4">DSM 41896</strain>
    </source>
</reference>
<protein>
    <recommendedName>
        <fullName evidence="2">Condensation domain-containing protein</fullName>
    </recommendedName>
</protein>
<dbReference type="PANTHER" id="PTHR45527">
    <property type="entry name" value="NONRIBOSOMAL PEPTIDE SYNTHETASE"/>
    <property type="match status" value="1"/>
</dbReference>
<dbReference type="GO" id="GO:0003824">
    <property type="term" value="F:catalytic activity"/>
    <property type="evidence" value="ECO:0007669"/>
    <property type="project" value="InterPro"/>
</dbReference>
<dbReference type="AlphaFoldDB" id="A0A1V6MYQ7"/>
<name>A0A1V6MYQ7_9ACTN</name>
<feature type="domain" description="Condensation" evidence="2">
    <location>
        <begin position="5"/>
        <end position="260"/>
    </location>
</feature>
<proteinExistence type="predicted"/>
<organism evidence="3 4">
    <name type="scientific">Streptomyces phaeoluteigriseus</name>
    <dbReference type="NCBI Taxonomy" id="114686"/>
    <lineage>
        <taxon>Bacteria</taxon>
        <taxon>Bacillati</taxon>
        <taxon>Actinomycetota</taxon>
        <taxon>Actinomycetes</taxon>
        <taxon>Kitasatosporales</taxon>
        <taxon>Streptomycetaceae</taxon>
        <taxon>Streptomyces</taxon>
        <taxon>Streptomyces aurantiacus group</taxon>
    </lineage>
</organism>
<dbReference type="GO" id="GO:0031177">
    <property type="term" value="F:phosphopantetheine binding"/>
    <property type="evidence" value="ECO:0007669"/>
    <property type="project" value="TreeGrafter"/>
</dbReference>
<evidence type="ECO:0000313" key="4">
    <source>
        <dbReference type="Proteomes" id="UP000184286"/>
    </source>
</evidence>